<accession>A0A2N7AWA3</accession>
<dbReference type="EMBL" id="NIPR01000005">
    <property type="protein sequence ID" value="PMD72996.1"/>
    <property type="molecule type" value="Genomic_DNA"/>
</dbReference>
<protein>
    <submittedName>
        <fullName evidence="1">Uncharacterized protein</fullName>
    </submittedName>
</protein>
<dbReference type="Proteomes" id="UP000235649">
    <property type="component" value="Unassembled WGS sequence"/>
</dbReference>
<comment type="caution">
    <text evidence="1">The sequence shown here is derived from an EMBL/GenBank/DDBJ whole genome shotgun (WGS) entry which is preliminary data.</text>
</comment>
<evidence type="ECO:0000313" key="2">
    <source>
        <dbReference type="Proteomes" id="UP000235649"/>
    </source>
</evidence>
<organism evidence="1 2">
    <name type="scientific">Companilactobacillus nuruki</name>
    <dbReference type="NCBI Taxonomy" id="1993540"/>
    <lineage>
        <taxon>Bacteria</taxon>
        <taxon>Bacillati</taxon>
        <taxon>Bacillota</taxon>
        <taxon>Bacilli</taxon>
        <taxon>Lactobacillales</taxon>
        <taxon>Lactobacillaceae</taxon>
        <taxon>Companilactobacillus</taxon>
    </lineage>
</organism>
<dbReference type="RefSeq" id="WP_102195328.1">
    <property type="nucleotide sequence ID" value="NZ_NIPR01000005.1"/>
</dbReference>
<gene>
    <name evidence="1" type="ORF">CBP76_02355</name>
</gene>
<reference evidence="1 2" key="1">
    <citation type="submission" date="2017-05" db="EMBL/GenBank/DDBJ databases">
        <title>Lactobacillus nurukis nov., sp. nov., isolated from nuruk.</title>
        <authorList>
            <person name="Kim S.-J."/>
        </authorList>
    </citation>
    <scope>NUCLEOTIDE SEQUENCE [LARGE SCALE GENOMIC DNA]</scope>
    <source>
        <strain evidence="1 2">SYF10-1a</strain>
    </source>
</reference>
<dbReference type="AlphaFoldDB" id="A0A2N7AWA3"/>
<dbReference type="OrthoDB" id="2083025at2"/>
<sequence>MGEIHNLRCCKCGYGIEAWLGIGMLYHPDYIFYGSDPSLVELVDNKDISNQALSLLNSGIKPNDSYRHKLYACPNDFYLFSKFYFKIDDFESKYPCPYCKSVLKQVIFTKGTRGTTRLKFEDNDEIWHCPKCKSELLEEMAFGNWN</sequence>
<proteinExistence type="predicted"/>
<keyword evidence="2" id="KW-1185">Reference proteome</keyword>
<name>A0A2N7AWA3_9LACO</name>
<evidence type="ECO:0000313" key="1">
    <source>
        <dbReference type="EMBL" id="PMD72996.1"/>
    </source>
</evidence>